<evidence type="ECO:0000259" key="5">
    <source>
        <dbReference type="Pfam" id="PF17384"/>
    </source>
</evidence>
<dbReference type="GO" id="GO:0006412">
    <property type="term" value="P:translation"/>
    <property type="evidence" value="ECO:0007669"/>
    <property type="project" value="TreeGrafter"/>
</dbReference>
<feature type="domain" description="Ribosome maturation factor RimP C-terminal" evidence="5">
    <location>
        <begin position="82"/>
        <end position="153"/>
    </location>
</feature>
<dbReference type="GO" id="GO:0005829">
    <property type="term" value="C:cytosol"/>
    <property type="evidence" value="ECO:0007669"/>
    <property type="project" value="TreeGrafter"/>
</dbReference>
<evidence type="ECO:0000256" key="3">
    <source>
        <dbReference type="HAMAP-Rule" id="MF_01077"/>
    </source>
</evidence>
<dbReference type="InterPro" id="IPR035956">
    <property type="entry name" value="RimP_N_sf"/>
</dbReference>
<evidence type="ECO:0000259" key="4">
    <source>
        <dbReference type="Pfam" id="PF02576"/>
    </source>
</evidence>
<dbReference type="PANTHER" id="PTHR33867:SF1">
    <property type="entry name" value="RIBOSOME MATURATION FACTOR RIMP"/>
    <property type="match status" value="1"/>
</dbReference>
<dbReference type="PANTHER" id="PTHR33867">
    <property type="entry name" value="RIBOSOME MATURATION FACTOR RIMP"/>
    <property type="match status" value="1"/>
</dbReference>
<organism evidence="6 7">
    <name type="scientific">Thermaurantimonas aggregans</name>
    <dbReference type="NCBI Taxonomy" id="2173829"/>
    <lineage>
        <taxon>Bacteria</taxon>
        <taxon>Pseudomonadati</taxon>
        <taxon>Bacteroidota</taxon>
        <taxon>Flavobacteriia</taxon>
        <taxon>Flavobacteriales</taxon>
        <taxon>Schleiferiaceae</taxon>
        <taxon>Thermaurantimonas</taxon>
    </lineage>
</organism>
<dbReference type="EMBL" id="BHZE01000009">
    <property type="protein sequence ID" value="GCD77670.1"/>
    <property type="molecule type" value="Genomic_DNA"/>
</dbReference>
<dbReference type="InterPro" id="IPR028989">
    <property type="entry name" value="RimP_N"/>
</dbReference>
<keyword evidence="7" id="KW-1185">Reference proteome</keyword>
<dbReference type="AlphaFoldDB" id="A0A401XL09"/>
<reference evidence="6 7" key="1">
    <citation type="submission" date="2018-11" db="EMBL/GenBank/DDBJ databases">
        <title>Schleiferia aggregans sp. nov., a moderately thermophilic heterotrophic bacterium isolated from microbial mats at a terrestrial hot spring.</title>
        <authorList>
            <person name="Iino T."/>
            <person name="Ohkuma M."/>
            <person name="Haruta S."/>
        </authorList>
    </citation>
    <scope>NUCLEOTIDE SEQUENCE [LARGE SCALE GENOMIC DNA]</scope>
    <source>
        <strain evidence="6 7">LA</strain>
    </source>
</reference>
<evidence type="ECO:0000313" key="6">
    <source>
        <dbReference type="EMBL" id="GCD77670.1"/>
    </source>
</evidence>
<sequence length="154" mass="17186">MFDIEEIKKIAEDAAVSIDGFLVSVKITDNEVIEILVDTDEGINLDQIVQVSRNIEQQLPSDISEKYSLMVSSPGVGEPLQVFRQYKKNIGRLAQITFKDGSALTARLIDVNETHLLVEEVPKNVKKGVKPKTTTPKSLPFTDISQTKIKVEFK</sequence>
<comment type="similarity">
    <text evidence="3">Belongs to the RimP family.</text>
</comment>
<dbReference type="SUPFAM" id="SSF75420">
    <property type="entry name" value="YhbC-like, N-terminal domain"/>
    <property type="match status" value="1"/>
</dbReference>
<evidence type="ECO:0000256" key="1">
    <source>
        <dbReference type="ARBA" id="ARBA00022490"/>
    </source>
</evidence>
<dbReference type="InterPro" id="IPR003728">
    <property type="entry name" value="Ribosome_maturation_RimP"/>
</dbReference>
<comment type="function">
    <text evidence="3">Required for maturation of 30S ribosomal subunits.</text>
</comment>
<comment type="subcellular location">
    <subcellularLocation>
        <location evidence="3">Cytoplasm</location>
    </subcellularLocation>
</comment>
<keyword evidence="2 3" id="KW-0690">Ribosome biogenesis</keyword>
<accession>A0A401XL09</accession>
<keyword evidence="1 3" id="KW-0963">Cytoplasm</keyword>
<dbReference type="Proteomes" id="UP000286715">
    <property type="component" value="Unassembled WGS sequence"/>
</dbReference>
<dbReference type="Pfam" id="PF17384">
    <property type="entry name" value="DUF150_C"/>
    <property type="match status" value="1"/>
</dbReference>
<dbReference type="Pfam" id="PF02576">
    <property type="entry name" value="RimP_N"/>
    <property type="match status" value="1"/>
</dbReference>
<proteinExistence type="inferred from homology"/>
<dbReference type="InterPro" id="IPR028998">
    <property type="entry name" value="RimP_C"/>
</dbReference>
<dbReference type="HAMAP" id="MF_01077">
    <property type="entry name" value="RimP"/>
    <property type="match status" value="1"/>
</dbReference>
<evidence type="ECO:0000256" key="2">
    <source>
        <dbReference type="ARBA" id="ARBA00022517"/>
    </source>
</evidence>
<name>A0A401XL09_9FLAO</name>
<comment type="caution">
    <text evidence="6">The sequence shown here is derived from an EMBL/GenBank/DDBJ whole genome shotgun (WGS) entry which is preliminary data.</text>
</comment>
<gene>
    <name evidence="3" type="primary">rimP</name>
    <name evidence="6" type="ORF">JCM31826_11520</name>
</gene>
<dbReference type="Gene3D" id="3.30.300.70">
    <property type="entry name" value="RimP-like superfamily, N-terminal"/>
    <property type="match status" value="1"/>
</dbReference>
<protein>
    <recommendedName>
        <fullName evidence="3">Ribosome maturation factor RimP</fullName>
    </recommendedName>
</protein>
<evidence type="ECO:0000313" key="7">
    <source>
        <dbReference type="Proteomes" id="UP000286715"/>
    </source>
</evidence>
<dbReference type="GO" id="GO:0000028">
    <property type="term" value="P:ribosomal small subunit assembly"/>
    <property type="evidence" value="ECO:0007669"/>
    <property type="project" value="TreeGrafter"/>
</dbReference>
<dbReference type="RefSeq" id="WP_124397735.1">
    <property type="nucleotide sequence ID" value="NZ_BHZE01000009.1"/>
</dbReference>
<feature type="domain" description="Ribosome maturation factor RimP N-terminal" evidence="4">
    <location>
        <begin position="22"/>
        <end position="76"/>
    </location>
</feature>
<dbReference type="OrthoDB" id="9789702at2"/>